<sequence>MIKHILSDGRVLDSIEGFCIPYTEATATVYRLLAEILEGGGGVENRAEKTRHTAAQKAAAAN</sequence>
<dbReference type="Proteomes" id="UP000005561">
    <property type="component" value="Unassembled WGS sequence"/>
</dbReference>
<name>C6LFU7_9FIRM</name>
<reference evidence="1" key="1">
    <citation type="submission" date="2009-07" db="EMBL/GenBank/DDBJ databases">
        <authorList>
            <person name="Weinstock G."/>
            <person name="Sodergren E."/>
            <person name="Clifton S."/>
            <person name="Fulton L."/>
            <person name="Fulton B."/>
            <person name="Courtney L."/>
            <person name="Fronick C."/>
            <person name="Harrison M."/>
            <person name="Strong C."/>
            <person name="Farmer C."/>
            <person name="Delahaunty K."/>
            <person name="Markovic C."/>
            <person name="Hall O."/>
            <person name="Minx P."/>
            <person name="Tomlinson C."/>
            <person name="Mitreva M."/>
            <person name="Nelson J."/>
            <person name="Hou S."/>
            <person name="Wollam A."/>
            <person name="Pepin K.H."/>
            <person name="Johnson M."/>
            <person name="Bhonagiri V."/>
            <person name="Nash W.E."/>
            <person name="Warren W."/>
            <person name="Chinwalla A."/>
            <person name="Mardis E.R."/>
            <person name="Wilson R.K."/>
        </authorList>
    </citation>
    <scope>NUCLEOTIDE SEQUENCE [LARGE SCALE GENOMIC DNA]</scope>
    <source>
        <strain evidence="1">DSM 14469</strain>
    </source>
</reference>
<evidence type="ECO:0000313" key="1">
    <source>
        <dbReference type="EMBL" id="EET60311.1"/>
    </source>
</evidence>
<dbReference type="AlphaFoldDB" id="C6LFU7"/>
<protein>
    <submittedName>
        <fullName evidence="1">Uncharacterized protein</fullName>
    </submittedName>
</protein>
<organism evidence="1 2">
    <name type="scientific">Marvinbryantia formatexigens DSM 14469</name>
    <dbReference type="NCBI Taxonomy" id="478749"/>
    <lineage>
        <taxon>Bacteria</taxon>
        <taxon>Bacillati</taxon>
        <taxon>Bacillota</taxon>
        <taxon>Clostridia</taxon>
        <taxon>Lachnospirales</taxon>
        <taxon>Lachnospiraceae</taxon>
        <taxon>Marvinbryantia</taxon>
    </lineage>
</organism>
<evidence type="ECO:0000313" key="2">
    <source>
        <dbReference type="Proteomes" id="UP000005561"/>
    </source>
</evidence>
<keyword evidence="2" id="KW-1185">Reference proteome</keyword>
<dbReference type="InterPro" id="IPR059211">
    <property type="entry name" value="BOW99_gp33-like"/>
</dbReference>
<proteinExistence type="predicted"/>
<dbReference type="EMBL" id="ACCL02000011">
    <property type="protein sequence ID" value="EET60311.1"/>
    <property type="molecule type" value="Genomic_DNA"/>
</dbReference>
<accession>C6LFU7</accession>
<dbReference type="RefSeq" id="WP_006862291.1">
    <property type="nucleotide sequence ID" value="NZ_ACCL02000011.1"/>
</dbReference>
<gene>
    <name evidence="1" type="ORF">BRYFOR_07507</name>
</gene>
<comment type="caution">
    <text evidence="1">The sequence shown here is derived from an EMBL/GenBank/DDBJ whole genome shotgun (WGS) entry which is preliminary data.</text>
</comment>
<dbReference type="NCBIfam" id="NF047423">
    <property type="entry name" value="BOW99_gp33_fam"/>
    <property type="match status" value="1"/>
</dbReference>